<dbReference type="Gene3D" id="1.20.1250.20">
    <property type="entry name" value="MFS general substrate transporter like domains"/>
    <property type="match status" value="1"/>
</dbReference>
<dbReference type="SUPFAM" id="SSF103473">
    <property type="entry name" value="MFS general substrate transporter"/>
    <property type="match status" value="1"/>
</dbReference>
<feature type="transmembrane region" description="Helical" evidence="6">
    <location>
        <begin position="211"/>
        <end position="234"/>
    </location>
</feature>
<dbReference type="PANTHER" id="PTHR23507:SF1">
    <property type="entry name" value="FI18259P1-RELATED"/>
    <property type="match status" value="1"/>
</dbReference>
<evidence type="ECO:0000259" key="7">
    <source>
        <dbReference type="PROSITE" id="PS50850"/>
    </source>
</evidence>
<proteinExistence type="predicted"/>
<feature type="transmembrane region" description="Helical" evidence="6">
    <location>
        <begin position="240"/>
        <end position="262"/>
    </location>
</feature>
<evidence type="ECO:0000256" key="4">
    <source>
        <dbReference type="ARBA" id="ARBA00023136"/>
    </source>
</evidence>
<protein>
    <submittedName>
        <fullName evidence="8">Solute carrier family 46 member 3</fullName>
    </submittedName>
</protein>
<feature type="transmembrane region" description="Helical" evidence="6">
    <location>
        <begin position="48"/>
        <end position="68"/>
    </location>
</feature>
<accession>A0A210QE36</accession>
<evidence type="ECO:0000256" key="3">
    <source>
        <dbReference type="ARBA" id="ARBA00022989"/>
    </source>
</evidence>
<reference evidence="8 9" key="1">
    <citation type="journal article" date="2017" name="Nat. Ecol. Evol.">
        <title>Scallop genome provides insights into evolution of bilaterian karyotype and development.</title>
        <authorList>
            <person name="Wang S."/>
            <person name="Zhang J."/>
            <person name="Jiao W."/>
            <person name="Li J."/>
            <person name="Xun X."/>
            <person name="Sun Y."/>
            <person name="Guo X."/>
            <person name="Huan P."/>
            <person name="Dong B."/>
            <person name="Zhang L."/>
            <person name="Hu X."/>
            <person name="Sun X."/>
            <person name="Wang J."/>
            <person name="Zhao C."/>
            <person name="Wang Y."/>
            <person name="Wang D."/>
            <person name="Huang X."/>
            <person name="Wang R."/>
            <person name="Lv J."/>
            <person name="Li Y."/>
            <person name="Zhang Z."/>
            <person name="Liu B."/>
            <person name="Lu W."/>
            <person name="Hui Y."/>
            <person name="Liang J."/>
            <person name="Zhou Z."/>
            <person name="Hou R."/>
            <person name="Li X."/>
            <person name="Liu Y."/>
            <person name="Li H."/>
            <person name="Ning X."/>
            <person name="Lin Y."/>
            <person name="Zhao L."/>
            <person name="Xing Q."/>
            <person name="Dou J."/>
            <person name="Li Y."/>
            <person name="Mao J."/>
            <person name="Guo H."/>
            <person name="Dou H."/>
            <person name="Li T."/>
            <person name="Mu C."/>
            <person name="Jiang W."/>
            <person name="Fu Q."/>
            <person name="Fu X."/>
            <person name="Miao Y."/>
            <person name="Liu J."/>
            <person name="Yu Q."/>
            <person name="Li R."/>
            <person name="Liao H."/>
            <person name="Li X."/>
            <person name="Kong Y."/>
            <person name="Jiang Z."/>
            <person name="Chourrout D."/>
            <person name="Li R."/>
            <person name="Bao Z."/>
        </authorList>
    </citation>
    <scope>NUCLEOTIDE SEQUENCE [LARGE SCALE GENOMIC DNA]</scope>
    <source>
        <strain evidence="8 9">PY_sf001</strain>
    </source>
</reference>
<organism evidence="8 9">
    <name type="scientific">Mizuhopecten yessoensis</name>
    <name type="common">Japanese scallop</name>
    <name type="synonym">Patinopecten yessoensis</name>
    <dbReference type="NCBI Taxonomy" id="6573"/>
    <lineage>
        <taxon>Eukaryota</taxon>
        <taxon>Metazoa</taxon>
        <taxon>Spiralia</taxon>
        <taxon>Lophotrochozoa</taxon>
        <taxon>Mollusca</taxon>
        <taxon>Bivalvia</taxon>
        <taxon>Autobranchia</taxon>
        <taxon>Pteriomorphia</taxon>
        <taxon>Pectinida</taxon>
        <taxon>Pectinoidea</taxon>
        <taxon>Pectinidae</taxon>
        <taxon>Mizuhopecten</taxon>
    </lineage>
</organism>
<evidence type="ECO:0000313" key="9">
    <source>
        <dbReference type="Proteomes" id="UP000242188"/>
    </source>
</evidence>
<dbReference type="PANTHER" id="PTHR23507">
    <property type="entry name" value="ZGC:174356"/>
    <property type="match status" value="1"/>
</dbReference>
<name>A0A210QE36_MIZYE</name>
<feature type="transmembrane region" description="Helical" evidence="6">
    <location>
        <begin position="174"/>
        <end position="199"/>
    </location>
</feature>
<feature type="transmembrane region" description="Helical" evidence="6">
    <location>
        <begin position="147"/>
        <end position="168"/>
    </location>
</feature>
<feature type="transmembrane region" description="Helical" evidence="6">
    <location>
        <begin position="395"/>
        <end position="416"/>
    </location>
</feature>
<dbReference type="AlphaFoldDB" id="A0A210QE36"/>
<evidence type="ECO:0000256" key="5">
    <source>
        <dbReference type="SAM" id="MobiDB-lite"/>
    </source>
</evidence>
<sequence length="501" mass="54890">MADDREPLLASSSECGGYGSTTDGVKGLDLEEQSDVPGDKNKMDLKSLVVLPIIFLYMFSFITAFANVSQYGYYSIGKSMYPNQSNWDNVSSNQCEANQSQLYKEQTRVQEATSLFNIYLSLAGGIPAIFANLIFGTFSDKFGRKFLFILPAIGSFLRCVIVLIVMYLEADVYFLLIAFFIEGTLGYFLGIAQAGYAYMADITAANDKRSFAITLVEVSLGLGSFLGFLVSGYLIKSIGFTWTTVFSAGLLVVCLIMIMLLLPESVTSAQITERRKCSDVIKYVGNALAFYFKRSSDRERWKYVVCISVFFLTTLTLLGRPSVETLLQLGSPFCWDPVEIGYYGTVRSGVQQVICLLLVKLLQYCMRDEAIAIVGALSSTASLVMEGFVTTETSFYIVPVVGAGGVLTMPMVRAIMSKMTPADKQGTMFAGAAAFETIGTMVSSVIANAIYNATVTILQGMVFFVMATFSFVSCLLLMLLLIIPQCGVKKTRSVQHDILTV</sequence>
<feature type="transmembrane region" description="Helical" evidence="6">
    <location>
        <begin position="457"/>
        <end position="483"/>
    </location>
</feature>
<dbReference type="PROSITE" id="PS50850">
    <property type="entry name" value="MFS"/>
    <property type="match status" value="1"/>
</dbReference>
<dbReference type="Proteomes" id="UP000242188">
    <property type="component" value="Unassembled WGS sequence"/>
</dbReference>
<dbReference type="GO" id="GO:0022857">
    <property type="term" value="F:transmembrane transporter activity"/>
    <property type="evidence" value="ECO:0007669"/>
    <property type="project" value="InterPro"/>
</dbReference>
<evidence type="ECO:0000256" key="2">
    <source>
        <dbReference type="ARBA" id="ARBA00022692"/>
    </source>
</evidence>
<evidence type="ECO:0000313" key="8">
    <source>
        <dbReference type="EMBL" id="OWF47005.1"/>
    </source>
</evidence>
<feature type="transmembrane region" description="Helical" evidence="6">
    <location>
        <begin position="428"/>
        <end position="451"/>
    </location>
</feature>
<feature type="domain" description="Major facilitator superfamily (MFS) profile" evidence="7">
    <location>
        <begin position="52"/>
        <end position="485"/>
    </location>
</feature>
<keyword evidence="2 6" id="KW-0812">Transmembrane</keyword>
<keyword evidence="9" id="KW-1185">Reference proteome</keyword>
<evidence type="ECO:0000256" key="6">
    <source>
        <dbReference type="SAM" id="Phobius"/>
    </source>
</evidence>
<dbReference type="Pfam" id="PF07690">
    <property type="entry name" value="MFS_1"/>
    <property type="match status" value="1"/>
</dbReference>
<dbReference type="EMBL" id="NEDP02004057">
    <property type="protein sequence ID" value="OWF47005.1"/>
    <property type="molecule type" value="Genomic_DNA"/>
</dbReference>
<dbReference type="GO" id="GO:0016020">
    <property type="term" value="C:membrane"/>
    <property type="evidence" value="ECO:0007669"/>
    <property type="project" value="UniProtKB-SubCell"/>
</dbReference>
<comment type="subcellular location">
    <subcellularLocation>
        <location evidence="1">Membrane</location>
        <topology evidence="1">Multi-pass membrane protein</topology>
    </subcellularLocation>
</comment>
<dbReference type="InterPro" id="IPR020846">
    <property type="entry name" value="MFS_dom"/>
</dbReference>
<keyword evidence="3 6" id="KW-1133">Transmembrane helix</keyword>
<feature type="transmembrane region" description="Helical" evidence="6">
    <location>
        <begin position="116"/>
        <end position="135"/>
    </location>
</feature>
<comment type="caution">
    <text evidence="8">The sequence shown here is derived from an EMBL/GenBank/DDBJ whole genome shotgun (WGS) entry which is preliminary data.</text>
</comment>
<evidence type="ECO:0000256" key="1">
    <source>
        <dbReference type="ARBA" id="ARBA00004141"/>
    </source>
</evidence>
<dbReference type="OrthoDB" id="3026777at2759"/>
<gene>
    <name evidence="8" type="ORF">KP79_PYT10121</name>
</gene>
<feature type="transmembrane region" description="Helical" evidence="6">
    <location>
        <begin position="301"/>
        <end position="320"/>
    </location>
</feature>
<dbReference type="InterPro" id="IPR036259">
    <property type="entry name" value="MFS_trans_sf"/>
</dbReference>
<keyword evidence="4 6" id="KW-0472">Membrane</keyword>
<feature type="region of interest" description="Disordered" evidence="5">
    <location>
        <begin position="1"/>
        <end position="26"/>
    </location>
</feature>
<dbReference type="InterPro" id="IPR011701">
    <property type="entry name" value="MFS"/>
</dbReference>